<protein>
    <submittedName>
        <fullName evidence="5">SDR family NAD(P)-dependent oxidoreductase</fullName>
    </submittedName>
</protein>
<proteinExistence type="inferred from homology"/>
<sequence length="291" mass="31614">MKNPFQSEPKSYAGARTLVTGGCSGLGLELSRLLVADGAKVLVVDQHVQAPEGTLPAGVAYRQVDVRSDEQWDETRHWVESNWGGLDLLVNNAGVAAGGRIDVLSMDDWKWIIDINLLGVVRGCRTFVPLMKEAGSGHIVNTASLAGLVHAPSMSSYNAVKAGVVAVSETLRHELAPWQIDVSVICPSFFRTNLAQSLQGKDVEMEQAAVDLINKAPRSAEQVARAAYAGMRTRRFIILTDPDGRIAYRAKRYVHPVYERAMMASGKRVAKGKPATPAVLDKLQQLGSRKK</sequence>
<dbReference type="AlphaFoldDB" id="A0A563E2H0"/>
<gene>
    <name evidence="5" type="ORF">FGL98_11640</name>
</gene>
<keyword evidence="6" id="KW-1185">Reference proteome</keyword>
<reference evidence="5 6" key="2">
    <citation type="submission" date="2019-08" db="EMBL/GenBank/DDBJ databases">
        <title>Jejuicoccus antrihumi gen. nov., sp. nov., a new member of the family Dermacoccaceae isolated from a cave.</title>
        <authorList>
            <person name="Schumann P."/>
            <person name="Kim I.S."/>
        </authorList>
    </citation>
    <scope>NUCLEOTIDE SEQUENCE [LARGE SCALE GENOMIC DNA]</scope>
    <source>
        <strain evidence="5 6">C5-26</strain>
    </source>
</reference>
<dbReference type="PRINTS" id="PR00081">
    <property type="entry name" value="GDHRDH"/>
</dbReference>
<organism evidence="5 6">
    <name type="scientific">Leekyejoonella antrihumi</name>
    <dbReference type="NCBI Taxonomy" id="1660198"/>
    <lineage>
        <taxon>Bacteria</taxon>
        <taxon>Bacillati</taxon>
        <taxon>Actinomycetota</taxon>
        <taxon>Actinomycetes</taxon>
        <taxon>Micrococcales</taxon>
        <taxon>Dermacoccaceae</taxon>
        <taxon>Leekyejoonella</taxon>
    </lineage>
</organism>
<evidence type="ECO:0000256" key="4">
    <source>
        <dbReference type="RuleBase" id="RU000363"/>
    </source>
</evidence>
<reference evidence="5 6" key="1">
    <citation type="submission" date="2019-05" db="EMBL/GenBank/DDBJ databases">
        <authorList>
            <person name="Lee S.D."/>
        </authorList>
    </citation>
    <scope>NUCLEOTIDE SEQUENCE [LARGE SCALE GENOMIC DNA]</scope>
    <source>
        <strain evidence="5 6">C5-26</strain>
    </source>
</reference>
<dbReference type="RefSeq" id="WP_146316936.1">
    <property type="nucleotide sequence ID" value="NZ_VCQV01000014.1"/>
</dbReference>
<dbReference type="Pfam" id="PF00106">
    <property type="entry name" value="adh_short"/>
    <property type="match status" value="1"/>
</dbReference>
<keyword evidence="3" id="KW-0560">Oxidoreductase</keyword>
<evidence type="ECO:0000256" key="3">
    <source>
        <dbReference type="ARBA" id="ARBA00023002"/>
    </source>
</evidence>
<dbReference type="EMBL" id="VCQV01000014">
    <property type="protein sequence ID" value="TWP36094.1"/>
    <property type="molecule type" value="Genomic_DNA"/>
</dbReference>
<evidence type="ECO:0000256" key="1">
    <source>
        <dbReference type="ARBA" id="ARBA00006484"/>
    </source>
</evidence>
<dbReference type="PANTHER" id="PTHR43391:SF14">
    <property type="entry name" value="DEHYDROGENASE_REDUCTASE SDR FAMILY PROTEIN 7-LIKE"/>
    <property type="match status" value="1"/>
</dbReference>
<dbReference type="GO" id="GO:0016491">
    <property type="term" value="F:oxidoreductase activity"/>
    <property type="evidence" value="ECO:0007669"/>
    <property type="project" value="UniProtKB-KW"/>
</dbReference>
<keyword evidence="2" id="KW-0521">NADP</keyword>
<comment type="similarity">
    <text evidence="1 4">Belongs to the short-chain dehydrogenases/reductases (SDR) family.</text>
</comment>
<evidence type="ECO:0000256" key="2">
    <source>
        <dbReference type="ARBA" id="ARBA00022857"/>
    </source>
</evidence>
<dbReference type="CDD" id="cd05233">
    <property type="entry name" value="SDR_c"/>
    <property type="match status" value="1"/>
</dbReference>
<evidence type="ECO:0000313" key="6">
    <source>
        <dbReference type="Proteomes" id="UP000320244"/>
    </source>
</evidence>
<dbReference type="Gene3D" id="3.40.50.720">
    <property type="entry name" value="NAD(P)-binding Rossmann-like Domain"/>
    <property type="match status" value="1"/>
</dbReference>
<accession>A0A563E2H0</accession>
<evidence type="ECO:0000313" key="5">
    <source>
        <dbReference type="EMBL" id="TWP36094.1"/>
    </source>
</evidence>
<comment type="caution">
    <text evidence="5">The sequence shown here is derived from an EMBL/GenBank/DDBJ whole genome shotgun (WGS) entry which is preliminary data.</text>
</comment>
<dbReference type="Proteomes" id="UP000320244">
    <property type="component" value="Unassembled WGS sequence"/>
</dbReference>
<dbReference type="InterPro" id="IPR002347">
    <property type="entry name" value="SDR_fam"/>
</dbReference>
<dbReference type="PANTHER" id="PTHR43391">
    <property type="entry name" value="RETINOL DEHYDROGENASE-RELATED"/>
    <property type="match status" value="1"/>
</dbReference>
<dbReference type="InterPro" id="IPR036291">
    <property type="entry name" value="NAD(P)-bd_dom_sf"/>
</dbReference>
<name>A0A563E2H0_9MICO</name>
<dbReference type="PRINTS" id="PR00080">
    <property type="entry name" value="SDRFAMILY"/>
</dbReference>
<dbReference type="SUPFAM" id="SSF51735">
    <property type="entry name" value="NAD(P)-binding Rossmann-fold domains"/>
    <property type="match status" value="1"/>
</dbReference>
<dbReference type="OrthoDB" id="9775296at2"/>